<reference evidence="2 3" key="1">
    <citation type="submission" date="2016-05" db="EMBL/GenBank/DDBJ databases">
        <authorList>
            <person name="Lavstsen T."/>
            <person name="Jespersen J.S."/>
        </authorList>
    </citation>
    <scope>NUCLEOTIDE SEQUENCE [LARGE SCALE GENOMIC DNA]</scope>
    <source>
        <strain evidence="2 3">B7-9</strain>
    </source>
</reference>
<protein>
    <submittedName>
        <fullName evidence="2">Uncharacterized protein</fullName>
    </submittedName>
</protein>
<name>A0A2H3LBM3_9CHLR</name>
<accession>A0A2H3LBM3</accession>
<sequence>MVALVQVFVDVMGALLTFVITYLIPDEVADVTILHVAIWTPVTIGLAGMVIGFVKKMWGRR</sequence>
<dbReference type="AlphaFoldDB" id="A0A2H3LBM3"/>
<comment type="caution">
    <text evidence="2">The sequence shown here is derived from an EMBL/GenBank/DDBJ whole genome shotgun (WGS) entry which is preliminary data.</text>
</comment>
<keyword evidence="3" id="KW-1185">Reference proteome</keyword>
<dbReference type="RefSeq" id="WP_097650630.1">
    <property type="nucleotide sequence ID" value="NZ_LYXE01000019.1"/>
</dbReference>
<evidence type="ECO:0000256" key="1">
    <source>
        <dbReference type="SAM" id="Phobius"/>
    </source>
</evidence>
<keyword evidence="1" id="KW-0472">Membrane</keyword>
<evidence type="ECO:0000313" key="2">
    <source>
        <dbReference type="EMBL" id="PDW00978.1"/>
    </source>
</evidence>
<dbReference type="EMBL" id="LYXE01000019">
    <property type="protein sequence ID" value="PDW00978.1"/>
    <property type="molecule type" value="Genomic_DNA"/>
</dbReference>
<evidence type="ECO:0000313" key="3">
    <source>
        <dbReference type="Proteomes" id="UP000220922"/>
    </source>
</evidence>
<gene>
    <name evidence="2" type="ORF">A9Q02_21350</name>
</gene>
<keyword evidence="1" id="KW-0812">Transmembrane</keyword>
<proteinExistence type="predicted"/>
<feature type="transmembrane region" description="Helical" evidence="1">
    <location>
        <begin position="7"/>
        <end position="24"/>
    </location>
</feature>
<feature type="transmembrane region" description="Helical" evidence="1">
    <location>
        <begin position="36"/>
        <end position="54"/>
    </location>
</feature>
<dbReference type="Proteomes" id="UP000220922">
    <property type="component" value="Unassembled WGS sequence"/>
</dbReference>
<keyword evidence="1" id="KW-1133">Transmembrane helix</keyword>
<organism evidence="2 3">
    <name type="scientific">Candidatus Chloroploca asiatica</name>
    <dbReference type="NCBI Taxonomy" id="1506545"/>
    <lineage>
        <taxon>Bacteria</taxon>
        <taxon>Bacillati</taxon>
        <taxon>Chloroflexota</taxon>
        <taxon>Chloroflexia</taxon>
        <taxon>Chloroflexales</taxon>
        <taxon>Chloroflexineae</taxon>
        <taxon>Oscillochloridaceae</taxon>
        <taxon>Candidatus Chloroploca</taxon>
    </lineage>
</organism>